<evidence type="ECO:0000256" key="1">
    <source>
        <dbReference type="PROSITE-ProRule" id="PRU00047"/>
    </source>
</evidence>
<evidence type="ECO:0000256" key="2">
    <source>
        <dbReference type="SAM" id="MobiDB-lite"/>
    </source>
</evidence>
<dbReference type="InterPro" id="IPR036875">
    <property type="entry name" value="Znf_CCHC_sf"/>
</dbReference>
<evidence type="ECO:0000313" key="5">
    <source>
        <dbReference type="EMBL" id="CAH9138346.1"/>
    </source>
</evidence>
<dbReference type="EMBL" id="CAMAPF010001008">
    <property type="protein sequence ID" value="CAH9138346.1"/>
    <property type="molecule type" value="Genomic_DNA"/>
</dbReference>
<feature type="region of interest" description="Disordered" evidence="2">
    <location>
        <begin position="224"/>
        <end position="289"/>
    </location>
</feature>
<keyword evidence="1" id="KW-0863">Zinc-finger</keyword>
<dbReference type="PROSITE" id="PS50158">
    <property type="entry name" value="ZF_CCHC"/>
    <property type="match status" value="1"/>
</dbReference>
<name>A0AAV0FRP8_9ASTE</name>
<gene>
    <name evidence="4" type="ORF">CEPIT_LOCUS14325</name>
    <name evidence="5" type="ORF">CEPIT_LOCUS36729</name>
</gene>
<accession>A0AAV0FRP8</accession>
<evidence type="ECO:0000259" key="3">
    <source>
        <dbReference type="PROSITE" id="PS50158"/>
    </source>
</evidence>
<evidence type="ECO:0000313" key="4">
    <source>
        <dbReference type="EMBL" id="CAH9098259.1"/>
    </source>
</evidence>
<dbReference type="Proteomes" id="UP001152523">
    <property type="component" value="Unassembled WGS sequence"/>
</dbReference>
<dbReference type="PANTHER" id="PTHR35317:SF38">
    <property type="entry name" value="RNA-DIRECTED DNA POLYMERASE"/>
    <property type="match status" value="1"/>
</dbReference>
<feature type="domain" description="CCHC-type" evidence="3">
    <location>
        <begin position="290"/>
        <end position="306"/>
    </location>
</feature>
<dbReference type="Pfam" id="PF14223">
    <property type="entry name" value="Retrotran_gag_2"/>
    <property type="match status" value="1"/>
</dbReference>
<dbReference type="AlphaFoldDB" id="A0AAV0FRP8"/>
<keyword evidence="1" id="KW-0479">Metal-binding</keyword>
<keyword evidence="6" id="KW-1185">Reference proteome</keyword>
<reference evidence="5" key="1">
    <citation type="submission" date="2022-07" db="EMBL/GenBank/DDBJ databases">
        <authorList>
            <person name="Macas J."/>
            <person name="Novak P."/>
            <person name="Neumann P."/>
        </authorList>
    </citation>
    <scope>NUCLEOTIDE SEQUENCE</scope>
</reference>
<dbReference type="Gene3D" id="4.10.60.10">
    <property type="entry name" value="Zinc finger, CCHC-type"/>
    <property type="match status" value="1"/>
</dbReference>
<dbReference type="InterPro" id="IPR001878">
    <property type="entry name" value="Znf_CCHC"/>
</dbReference>
<dbReference type="GO" id="GO:0003676">
    <property type="term" value="F:nucleic acid binding"/>
    <property type="evidence" value="ECO:0007669"/>
    <property type="project" value="InterPro"/>
</dbReference>
<dbReference type="PANTHER" id="PTHR35317">
    <property type="entry name" value="OS04G0629600 PROTEIN"/>
    <property type="match status" value="1"/>
</dbReference>
<keyword evidence="1" id="KW-0862">Zinc</keyword>
<protein>
    <recommendedName>
        <fullName evidence="3">CCHC-type domain-containing protein</fullName>
    </recommendedName>
</protein>
<sequence length="322" mass="36243">MPKYMPRNFTMDGSKNKEGAVSLQYPMLAKNNYTPWAIKMKVFMQAQGVWDAIEPADPKAEIEDRKDKMAMAAIYQGIPEEMLLSLAEKKTAREAWDALETIYMGEERVKSARIQTLKSEFEMLRMKESESIDDFAIKLHKIATNIRTLGEKFEEACVVKKLLRAVPTKYLQIASTIEQFGDMETMTVEEAVGRLRCYEERIRGHEEIEGNQLLLTQEEWLARSKKGSNGESSSAPKARGNNGGNNRGRGSGRGRGRGGGRGGRGCNNTFKQEAESNRNSSGGRDKSNIKCFNCDFYGHYVSECRKPRRGEQPGSKSNSDPR</sequence>
<dbReference type="EMBL" id="CAMAPF010000097">
    <property type="protein sequence ID" value="CAH9098259.1"/>
    <property type="molecule type" value="Genomic_DNA"/>
</dbReference>
<dbReference type="SUPFAM" id="SSF57756">
    <property type="entry name" value="Retrovirus zinc finger-like domains"/>
    <property type="match status" value="1"/>
</dbReference>
<organism evidence="5 6">
    <name type="scientific">Cuscuta epithymum</name>
    <dbReference type="NCBI Taxonomy" id="186058"/>
    <lineage>
        <taxon>Eukaryota</taxon>
        <taxon>Viridiplantae</taxon>
        <taxon>Streptophyta</taxon>
        <taxon>Embryophyta</taxon>
        <taxon>Tracheophyta</taxon>
        <taxon>Spermatophyta</taxon>
        <taxon>Magnoliopsida</taxon>
        <taxon>eudicotyledons</taxon>
        <taxon>Gunneridae</taxon>
        <taxon>Pentapetalae</taxon>
        <taxon>asterids</taxon>
        <taxon>lamiids</taxon>
        <taxon>Solanales</taxon>
        <taxon>Convolvulaceae</taxon>
        <taxon>Cuscuteae</taxon>
        <taxon>Cuscuta</taxon>
        <taxon>Cuscuta subgen. Cuscuta</taxon>
    </lineage>
</organism>
<comment type="caution">
    <text evidence="5">The sequence shown here is derived from an EMBL/GenBank/DDBJ whole genome shotgun (WGS) entry which is preliminary data.</text>
</comment>
<dbReference type="GO" id="GO:0008270">
    <property type="term" value="F:zinc ion binding"/>
    <property type="evidence" value="ECO:0007669"/>
    <property type="project" value="UniProtKB-KW"/>
</dbReference>
<proteinExistence type="predicted"/>
<evidence type="ECO:0000313" key="6">
    <source>
        <dbReference type="Proteomes" id="UP001152523"/>
    </source>
</evidence>
<feature type="region of interest" description="Disordered" evidence="2">
    <location>
        <begin position="303"/>
        <end position="322"/>
    </location>
</feature>